<keyword evidence="4" id="KW-1185">Reference proteome</keyword>
<name>A0AAD7IJI2_9AGAR</name>
<accession>A0AAD7IJI2</accession>
<sequence>MSNWLKIGMPASRDRKSTDPFQPVTKKKGNSTNCKHRQGRISEAALLRLLVAMFVGIGMEFYTLLALRTVMMHRELSGAQISAAEDAEHVYPLGAARGVGFTAACKQVECKKGTGEKLYKPFALTCAESLVSSTAPRTSGTQPPPPRK</sequence>
<dbReference type="Proteomes" id="UP001215598">
    <property type="component" value="Unassembled WGS sequence"/>
</dbReference>
<feature type="compositionally biased region" description="Basic residues" evidence="1">
    <location>
        <begin position="25"/>
        <end position="36"/>
    </location>
</feature>
<evidence type="ECO:0000313" key="3">
    <source>
        <dbReference type="EMBL" id="KAJ7743641.1"/>
    </source>
</evidence>
<keyword evidence="2" id="KW-0812">Transmembrane</keyword>
<evidence type="ECO:0000256" key="1">
    <source>
        <dbReference type="SAM" id="MobiDB-lite"/>
    </source>
</evidence>
<dbReference type="AlphaFoldDB" id="A0AAD7IJI2"/>
<feature type="region of interest" description="Disordered" evidence="1">
    <location>
        <begin position="1"/>
        <end position="36"/>
    </location>
</feature>
<evidence type="ECO:0000313" key="4">
    <source>
        <dbReference type="Proteomes" id="UP001215598"/>
    </source>
</evidence>
<keyword evidence="2" id="KW-0472">Membrane</keyword>
<organism evidence="3 4">
    <name type="scientific">Mycena metata</name>
    <dbReference type="NCBI Taxonomy" id="1033252"/>
    <lineage>
        <taxon>Eukaryota</taxon>
        <taxon>Fungi</taxon>
        <taxon>Dikarya</taxon>
        <taxon>Basidiomycota</taxon>
        <taxon>Agaricomycotina</taxon>
        <taxon>Agaricomycetes</taxon>
        <taxon>Agaricomycetidae</taxon>
        <taxon>Agaricales</taxon>
        <taxon>Marasmiineae</taxon>
        <taxon>Mycenaceae</taxon>
        <taxon>Mycena</taxon>
    </lineage>
</organism>
<gene>
    <name evidence="3" type="ORF">B0H16DRAFT_1463630</name>
</gene>
<feature type="transmembrane region" description="Helical" evidence="2">
    <location>
        <begin position="45"/>
        <end position="67"/>
    </location>
</feature>
<evidence type="ECO:0000256" key="2">
    <source>
        <dbReference type="SAM" id="Phobius"/>
    </source>
</evidence>
<keyword evidence="2" id="KW-1133">Transmembrane helix</keyword>
<reference evidence="3" key="1">
    <citation type="submission" date="2023-03" db="EMBL/GenBank/DDBJ databases">
        <title>Massive genome expansion in bonnet fungi (Mycena s.s.) driven by repeated elements and novel gene families across ecological guilds.</title>
        <authorList>
            <consortium name="Lawrence Berkeley National Laboratory"/>
            <person name="Harder C.B."/>
            <person name="Miyauchi S."/>
            <person name="Viragh M."/>
            <person name="Kuo A."/>
            <person name="Thoen E."/>
            <person name="Andreopoulos B."/>
            <person name="Lu D."/>
            <person name="Skrede I."/>
            <person name="Drula E."/>
            <person name="Henrissat B."/>
            <person name="Morin E."/>
            <person name="Kohler A."/>
            <person name="Barry K."/>
            <person name="LaButti K."/>
            <person name="Morin E."/>
            <person name="Salamov A."/>
            <person name="Lipzen A."/>
            <person name="Mereny Z."/>
            <person name="Hegedus B."/>
            <person name="Baldrian P."/>
            <person name="Stursova M."/>
            <person name="Weitz H."/>
            <person name="Taylor A."/>
            <person name="Grigoriev I.V."/>
            <person name="Nagy L.G."/>
            <person name="Martin F."/>
            <person name="Kauserud H."/>
        </authorList>
    </citation>
    <scope>NUCLEOTIDE SEQUENCE</scope>
    <source>
        <strain evidence="3">CBHHK182m</strain>
    </source>
</reference>
<comment type="caution">
    <text evidence="3">The sequence shown here is derived from an EMBL/GenBank/DDBJ whole genome shotgun (WGS) entry which is preliminary data.</text>
</comment>
<dbReference type="EMBL" id="JARKIB010000090">
    <property type="protein sequence ID" value="KAJ7743641.1"/>
    <property type="molecule type" value="Genomic_DNA"/>
</dbReference>
<protein>
    <submittedName>
        <fullName evidence="3">Uncharacterized protein</fullName>
    </submittedName>
</protein>
<proteinExistence type="predicted"/>